<evidence type="ECO:0000313" key="4">
    <source>
        <dbReference type="Proteomes" id="UP000247498"/>
    </source>
</evidence>
<reference evidence="3 4" key="1">
    <citation type="journal article" date="2018" name="Sci. Rep.">
        <title>Raphidocelis subcapitata (=Pseudokirchneriella subcapitata) provides an insight into genome evolution and environmental adaptations in the Sphaeropleales.</title>
        <authorList>
            <person name="Suzuki S."/>
            <person name="Yamaguchi H."/>
            <person name="Nakajima N."/>
            <person name="Kawachi M."/>
        </authorList>
    </citation>
    <scope>NUCLEOTIDE SEQUENCE [LARGE SCALE GENOMIC DNA]</scope>
    <source>
        <strain evidence="3 4">NIES-35</strain>
    </source>
</reference>
<dbReference type="OrthoDB" id="534225at2759"/>
<feature type="signal peptide" evidence="2">
    <location>
        <begin position="1"/>
        <end position="29"/>
    </location>
</feature>
<evidence type="ECO:0000256" key="1">
    <source>
        <dbReference type="SAM" id="Phobius"/>
    </source>
</evidence>
<keyword evidence="1" id="KW-0472">Membrane</keyword>
<evidence type="ECO:0000256" key="2">
    <source>
        <dbReference type="SAM" id="SignalP"/>
    </source>
</evidence>
<dbReference type="STRING" id="307507.A0A2V0PC59"/>
<keyword evidence="4" id="KW-1185">Reference proteome</keyword>
<dbReference type="EMBL" id="BDRX01000065">
    <property type="protein sequence ID" value="GBF95483.1"/>
    <property type="molecule type" value="Genomic_DNA"/>
</dbReference>
<evidence type="ECO:0000313" key="3">
    <source>
        <dbReference type="EMBL" id="GBF95483.1"/>
    </source>
</evidence>
<keyword evidence="1" id="KW-1133">Transmembrane helix</keyword>
<organism evidence="3 4">
    <name type="scientific">Raphidocelis subcapitata</name>
    <dbReference type="NCBI Taxonomy" id="307507"/>
    <lineage>
        <taxon>Eukaryota</taxon>
        <taxon>Viridiplantae</taxon>
        <taxon>Chlorophyta</taxon>
        <taxon>core chlorophytes</taxon>
        <taxon>Chlorophyceae</taxon>
        <taxon>CS clade</taxon>
        <taxon>Sphaeropleales</taxon>
        <taxon>Selenastraceae</taxon>
        <taxon>Raphidocelis</taxon>
    </lineage>
</organism>
<keyword evidence="1" id="KW-0812">Transmembrane</keyword>
<feature type="transmembrane region" description="Helical" evidence="1">
    <location>
        <begin position="303"/>
        <end position="324"/>
    </location>
</feature>
<sequence>MPAERASAVARAGVVAALLMALAARLATASDYYDSYDSYYDSAPSAKVKSSAAKAPTGDQFGYYSDDDALYYEQYGYYANDAFGYDDYYEGFVGSLAAMERNASSAAPAPRAGASTLQDCITAPDGKPELAKGTAPCAIAIKGVDKHADLLKGGLDGVYKLASCHNGRPLYLREKSPKGEDRVLWYSTGFGDWDVSNGTAPTEAEILMYGGDTQHAVVPLFVDGWFLGADLMSSSTAGDDDYLPVPATVACADGKVYEEPDVNAAIDGRAGPVLTDDEIESKYRYVYETYGRRPDPSPAVNTGFIVLLVVVGLGSIVAIPYLLVVARDPRRGYQPVGTGGFASIIQQSKKKSSGHIH</sequence>
<feature type="chain" id="PRO_5016070905" evidence="2">
    <location>
        <begin position="30"/>
        <end position="357"/>
    </location>
</feature>
<proteinExistence type="predicted"/>
<name>A0A2V0PC59_9CHLO</name>
<keyword evidence="2" id="KW-0732">Signal</keyword>
<gene>
    <name evidence="3" type="ORF">Rsub_07833</name>
</gene>
<protein>
    <submittedName>
        <fullName evidence="3">Uncharacterized protein</fullName>
    </submittedName>
</protein>
<dbReference type="AlphaFoldDB" id="A0A2V0PC59"/>
<accession>A0A2V0PC59</accession>
<dbReference type="InParanoid" id="A0A2V0PC59"/>
<comment type="caution">
    <text evidence="3">The sequence shown here is derived from an EMBL/GenBank/DDBJ whole genome shotgun (WGS) entry which is preliminary data.</text>
</comment>
<dbReference type="Proteomes" id="UP000247498">
    <property type="component" value="Unassembled WGS sequence"/>
</dbReference>